<dbReference type="Gene3D" id="3.40.50.11980">
    <property type="match status" value="1"/>
</dbReference>
<name>A0A9D3SCV8_9TELE</name>
<proteinExistence type="predicted"/>
<dbReference type="Pfam" id="PF23054">
    <property type="entry name" value="UBA_N4BP1_C"/>
    <property type="match status" value="1"/>
</dbReference>
<keyword evidence="4" id="KW-1185">Reference proteome</keyword>
<organism evidence="3 4">
    <name type="scientific">Hemibagrus wyckioides</name>
    <dbReference type="NCBI Taxonomy" id="337641"/>
    <lineage>
        <taxon>Eukaryota</taxon>
        <taxon>Metazoa</taxon>
        <taxon>Chordata</taxon>
        <taxon>Craniata</taxon>
        <taxon>Vertebrata</taxon>
        <taxon>Euteleostomi</taxon>
        <taxon>Actinopterygii</taxon>
        <taxon>Neopterygii</taxon>
        <taxon>Teleostei</taxon>
        <taxon>Ostariophysi</taxon>
        <taxon>Siluriformes</taxon>
        <taxon>Bagridae</taxon>
        <taxon>Hemibagrus</taxon>
    </lineage>
</organism>
<comment type="caution">
    <text evidence="3">The sequence shown here is derived from an EMBL/GenBank/DDBJ whole genome shotgun (WGS) entry which is preliminary data.</text>
</comment>
<dbReference type="AlphaFoldDB" id="A0A9D3SCV8"/>
<dbReference type="EMBL" id="JAHKSW010000029">
    <property type="protein sequence ID" value="KAG7314104.1"/>
    <property type="molecule type" value="Genomic_DNA"/>
</dbReference>
<evidence type="ECO:0000259" key="2">
    <source>
        <dbReference type="Pfam" id="PF23054"/>
    </source>
</evidence>
<dbReference type="PANTHER" id="PTHR31025:SF29">
    <property type="entry name" value="SI:CH211-196P9.1"/>
    <property type="match status" value="1"/>
</dbReference>
<evidence type="ECO:0000313" key="3">
    <source>
        <dbReference type="EMBL" id="KAG7314104.1"/>
    </source>
</evidence>
<sequence>MDNQTNPKDLEQHSLPLYRLLQYVFAGDLFMVPDDPLGRSGPHIKDFLRSQNRPPVPGNHTFAGMASNFPQLASQPRPQTEVLNYRERTPGGISRPQGAVRGHSQSRKERSAEETLRLKQDLLQIFPGQESVIIMTLQCYPGDTDINRLSYYILEQMIEDILKSSPGGEKVINEYARTNGLSDARRRDMVKILVAHLTNEHGTSPSRRLKEEYAMGIISRFPYLADPRSKLGYAMFMFCSSLWKLGPGQEWLVEATVS</sequence>
<dbReference type="OrthoDB" id="8963080at2759"/>
<dbReference type="InterPro" id="IPR056578">
    <property type="entry name" value="UBA_N4BP1_C"/>
</dbReference>
<feature type="domain" description="N4BP1 C-terminal UBA" evidence="2">
    <location>
        <begin position="109"/>
        <end position="155"/>
    </location>
</feature>
<evidence type="ECO:0000256" key="1">
    <source>
        <dbReference type="SAM" id="MobiDB-lite"/>
    </source>
</evidence>
<reference evidence="3 4" key="1">
    <citation type="submission" date="2021-06" db="EMBL/GenBank/DDBJ databases">
        <title>Chromosome-level genome assembly of the red-tail catfish (Hemibagrus wyckioides).</title>
        <authorList>
            <person name="Shao F."/>
        </authorList>
    </citation>
    <scope>NUCLEOTIDE SEQUENCE [LARGE SCALE GENOMIC DNA]</scope>
    <source>
        <strain evidence="3">EC202008001</strain>
        <tissue evidence="3">Blood</tissue>
    </source>
</reference>
<feature type="region of interest" description="Disordered" evidence="1">
    <location>
        <begin position="87"/>
        <end position="113"/>
    </location>
</feature>
<protein>
    <recommendedName>
        <fullName evidence="2">N4BP1 C-terminal UBA domain-containing protein</fullName>
    </recommendedName>
</protein>
<evidence type="ECO:0000313" key="4">
    <source>
        <dbReference type="Proteomes" id="UP000824219"/>
    </source>
</evidence>
<accession>A0A9D3SCV8</accession>
<dbReference type="PANTHER" id="PTHR31025">
    <property type="entry name" value="SI:CH211-196P9.1-RELATED"/>
    <property type="match status" value="1"/>
</dbReference>
<dbReference type="Proteomes" id="UP000824219">
    <property type="component" value="Linkage Group LG29"/>
</dbReference>
<gene>
    <name evidence="3" type="ORF">KOW79_022600</name>
</gene>